<dbReference type="AlphaFoldDB" id="A0A1S4DPQ3"/>
<dbReference type="KEGG" id="nta:107832109"/>
<evidence type="ECO:0000313" key="2">
    <source>
        <dbReference type="RefSeq" id="XP_016515407.1"/>
    </source>
</evidence>
<dbReference type="PANTHER" id="PTHR33240">
    <property type="entry name" value="OS08G0508500 PROTEIN"/>
    <property type="match status" value="1"/>
</dbReference>
<dbReference type="PaxDb" id="4097-A0A1S4DPQ3"/>
<reference evidence="2" key="1">
    <citation type="submission" date="2025-08" db="UniProtKB">
        <authorList>
            <consortium name="RefSeq"/>
        </authorList>
    </citation>
    <scope>IDENTIFICATION</scope>
</reference>
<feature type="compositionally biased region" description="Basic and acidic residues" evidence="1">
    <location>
        <begin position="56"/>
        <end position="68"/>
    </location>
</feature>
<proteinExistence type="predicted"/>
<feature type="region of interest" description="Disordered" evidence="1">
    <location>
        <begin position="48"/>
        <end position="68"/>
    </location>
</feature>
<dbReference type="OrthoDB" id="10366216at2759"/>
<sequence length="222" mass="24681">MPAHGGQYLRHVRETTPDDAEDEHGTAGICTRDGDITENGHLREFLSEQAKNSYSHNRDNVEPSKVEEDPPRLTINMIFGGNEINGVTFSAVKKMKVSATHCKRLGEVTEDDITFMNEDADGLLLPHNDALVISLNVLDFKTKGVLVDPRSSTNIFQWRVMEQDKLTGSIILATKFLVGFYLENVTIRGEILLPTKAEGVMMTTLFKVVDGDMGYNIILGKL</sequence>
<evidence type="ECO:0000256" key="1">
    <source>
        <dbReference type="SAM" id="MobiDB-lite"/>
    </source>
</evidence>
<gene>
    <name evidence="2" type="primary">LOC107832109</name>
</gene>
<protein>
    <submittedName>
        <fullName evidence="2">Uncharacterized protein</fullName>
    </submittedName>
</protein>
<organism evidence="2">
    <name type="scientific">Nicotiana tabacum</name>
    <name type="common">Common tobacco</name>
    <dbReference type="NCBI Taxonomy" id="4097"/>
    <lineage>
        <taxon>Eukaryota</taxon>
        <taxon>Viridiplantae</taxon>
        <taxon>Streptophyta</taxon>
        <taxon>Embryophyta</taxon>
        <taxon>Tracheophyta</taxon>
        <taxon>Spermatophyta</taxon>
        <taxon>Magnoliopsida</taxon>
        <taxon>eudicotyledons</taxon>
        <taxon>Gunneridae</taxon>
        <taxon>Pentapetalae</taxon>
        <taxon>asterids</taxon>
        <taxon>lamiids</taxon>
        <taxon>Solanales</taxon>
        <taxon>Solanaceae</taxon>
        <taxon>Nicotianoideae</taxon>
        <taxon>Nicotianeae</taxon>
        <taxon>Nicotiana</taxon>
    </lineage>
</organism>
<accession>A0A1S4DPQ3</accession>
<feature type="region of interest" description="Disordered" evidence="1">
    <location>
        <begin position="1"/>
        <end position="35"/>
    </location>
</feature>
<name>A0A1S4DPQ3_TOBAC</name>
<dbReference type="RefSeq" id="XP_016515407.1">
    <property type="nucleotide sequence ID" value="XM_016659921.1"/>
</dbReference>
<dbReference type="PANTHER" id="PTHR33240:SF8">
    <property type="entry name" value="OS03G0439900 PROTEIN"/>
    <property type="match status" value="1"/>
</dbReference>